<evidence type="ECO:0000256" key="2">
    <source>
        <dbReference type="ARBA" id="ARBA00022649"/>
    </source>
</evidence>
<evidence type="ECO:0000256" key="4">
    <source>
        <dbReference type="ARBA" id="ARBA00022723"/>
    </source>
</evidence>
<dbReference type="AlphaFoldDB" id="A0A6H2BZ87"/>
<reference evidence="10 11" key="2">
    <citation type="submission" date="2020-04" db="EMBL/GenBank/DDBJ databases">
        <authorList>
            <person name="Fomenkov A."/>
            <person name="Anton B.P."/>
            <person name="Roberts R.J."/>
        </authorList>
    </citation>
    <scope>NUCLEOTIDE SEQUENCE [LARGE SCALE GENOMIC DNA]</scope>
    <source>
        <strain evidence="10 11">CCAP 1403/13f</strain>
    </source>
</reference>
<dbReference type="InterPro" id="IPR029060">
    <property type="entry name" value="PIN-like_dom_sf"/>
</dbReference>
<evidence type="ECO:0000256" key="3">
    <source>
        <dbReference type="ARBA" id="ARBA00022722"/>
    </source>
</evidence>
<comment type="cofactor">
    <cofactor evidence="1 8">
        <name>Mg(2+)</name>
        <dbReference type="ChEBI" id="CHEBI:18420"/>
    </cofactor>
</comment>
<keyword evidence="8" id="KW-0800">Toxin</keyword>
<dbReference type="CDD" id="cd18745">
    <property type="entry name" value="PIN_VapC4-5_FitB-like"/>
    <property type="match status" value="1"/>
</dbReference>
<dbReference type="GO" id="GO:0016787">
    <property type="term" value="F:hydrolase activity"/>
    <property type="evidence" value="ECO:0007669"/>
    <property type="project" value="UniProtKB-KW"/>
</dbReference>
<dbReference type="InterPro" id="IPR002716">
    <property type="entry name" value="PIN_dom"/>
</dbReference>
<organism evidence="10 11">
    <name type="scientific">Dolichospermum flos-aquae CCAP 1403/13F</name>
    <dbReference type="NCBI Taxonomy" id="315271"/>
    <lineage>
        <taxon>Bacteria</taxon>
        <taxon>Bacillati</taxon>
        <taxon>Cyanobacteriota</taxon>
        <taxon>Cyanophyceae</taxon>
        <taxon>Nostocales</taxon>
        <taxon>Aphanizomenonaceae</taxon>
        <taxon>Dolichospermum</taxon>
    </lineage>
</organism>
<evidence type="ECO:0000256" key="1">
    <source>
        <dbReference type="ARBA" id="ARBA00001946"/>
    </source>
</evidence>
<gene>
    <name evidence="8" type="primary">vapC</name>
    <name evidence="10" type="ORF">HGD76_09375</name>
</gene>
<feature type="binding site" evidence="8">
    <location>
        <position position="98"/>
    </location>
    <ligand>
        <name>Mg(2+)</name>
        <dbReference type="ChEBI" id="CHEBI:18420"/>
    </ligand>
</feature>
<protein>
    <recommendedName>
        <fullName evidence="8">Ribonuclease VapC</fullName>
        <shortName evidence="8">RNase VapC</shortName>
        <ecNumber evidence="8">3.1.-.-</ecNumber>
    </recommendedName>
    <alternativeName>
        <fullName evidence="8">Toxin VapC</fullName>
    </alternativeName>
</protein>
<dbReference type="KEGG" id="dfs:HGD76_09375"/>
<keyword evidence="5 8" id="KW-0378">Hydrolase</keyword>
<dbReference type="GO" id="GO:0000287">
    <property type="term" value="F:magnesium ion binding"/>
    <property type="evidence" value="ECO:0007669"/>
    <property type="project" value="UniProtKB-UniRule"/>
</dbReference>
<dbReference type="GO" id="GO:0090729">
    <property type="term" value="F:toxin activity"/>
    <property type="evidence" value="ECO:0007669"/>
    <property type="project" value="UniProtKB-KW"/>
</dbReference>
<dbReference type="InterPro" id="IPR050556">
    <property type="entry name" value="Type_II_TA_system_RNase"/>
</dbReference>
<keyword evidence="2 8" id="KW-1277">Toxin-antitoxin system</keyword>
<dbReference type="GO" id="GO:0004540">
    <property type="term" value="F:RNA nuclease activity"/>
    <property type="evidence" value="ECO:0007669"/>
    <property type="project" value="InterPro"/>
</dbReference>
<keyword evidence="6 8" id="KW-0460">Magnesium</keyword>
<dbReference type="RefSeq" id="WP_168695622.1">
    <property type="nucleotide sequence ID" value="NZ_CP051206.1"/>
</dbReference>
<reference evidence="10 11" key="1">
    <citation type="submission" date="2020-04" db="EMBL/GenBank/DDBJ databases">
        <title>Genome-Wide Identification of 5-Methylcytosine Sites in Bacterial Genomes By High-Throughput Sequencing of MspJI Restriction Fragments.</title>
        <authorList>
            <person name="Wu V."/>
        </authorList>
    </citation>
    <scope>NUCLEOTIDE SEQUENCE [LARGE SCALE GENOMIC DNA]</scope>
    <source>
        <strain evidence="10 11">CCAP 1403/13f</strain>
    </source>
</reference>
<proteinExistence type="inferred from homology"/>
<keyword evidence="3 8" id="KW-0540">Nuclease</keyword>
<feature type="binding site" evidence="8">
    <location>
        <position position="6"/>
    </location>
    <ligand>
        <name>Mg(2+)</name>
        <dbReference type="ChEBI" id="CHEBI:18420"/>
    </ligand>
</feature>
<sequence length="135" mass="15413">MTYLLDTNVCIKLLNNSNQLVVQKLSEQSPENINLSTVVAFELFYGAFCSQKIESNIKKLERFLSQFRILSFDKDAAKVCAYIRSDLKKKGTPIGVYDLQIAAIAIANNLVLVTHNVGEFSRIEELQYEDWEMEL</sequence>
<evidence type="ECO:0000256" key="7">
    <source>
        <dbReference type="ARBA" id="ARBA00038093"/>
    </source>
</evidence>
<dbReference type="Gene3D" id="3.40.50.1010">
    <property type="entry name" value="5'-nuclease"/>
    <property type="match status" value="1"/>
</dbReference>
<evidence type="ECO:0000256" key="5">
    <source>
        <dbReference type="ARBA" id="ARBA00022801"/>
    </source>
</evidence>
<accession>A0A6H2BZ87</accession>
<dbReference type="Pfam" id="PF01850">
    <property type="entry name" value="PIN"/>
    <property type="match status" value="1"/>
</dbReference>
<dbReference type="EMBL" id="CP051206">
    <property type="protein sequence ID" value="QJB44360.1"/>
    <property type="molecule type" value="Genomic_DNA"/>
</dbReference>
<keyword evidence="4 8" id="KW-0479">Metal-binding</keyword>
<dbReference type="Proteomes" id="UP000502433">
    <property type="component" value="Chromosome"/>
</dbReference>
<name>A0A6H2BZ87_DOLFA</name>
<evidence type="ECO:0000313" key="10">
    <source>
        <dbReference type="EMBL" id="QJB44360.1"/>
    </source>
</evidence>
<dbReference type="EC" id="3.1.-.-" evidence="8"/>
<dbReference type="PANTHER" id="PTHR33653">
    <property type="entry name" value="RIBONUCLEASE VAPC2"/>
    <property type="match status" value="1"/>
</dbReference>
<evidence type="ECO:0000256" key="8">
    <source>
        <dbReference type="HAMAP-Rule" id="MF_00265"/>
    </source>
</evidence>
<evidence type="ECO:0000259" key="9">
    <source>
        <dbReference type="Pfam" id="PF01850"/>
    </source>
</evidence>
<dbReference type="InterPro" id="IPR022907">
    <property type="entry name" value="VapC_family"/>
</dbReference>
<feature type="domain" description="PIN" evidence="9">
    <location>
        <begin position="3"/>
        <end position="124"/>
    </location>
</feature>
<dbReference type="PANTHER" id="PTHR33653:SF1">
    <property type="entry name" value="RIBONUCLEASE VAPC2"/>
    <property type="match status" value="1"/>
</dbReference>
<comment type="function">
    <text evidence="8">Toxic component of a toxin-antitoxin (TA) system. An RNase.</text>
</comment>
<dbReference type="SUPFAM" id="SSF88723">
    <property type="entry name" value="PIN domain-like"/>
    <property type="match status" value="1"/>
</dbReference>
<evidence type="ECO:0000313" key="11">
    <source>
        <dbReference type="Proteomes" id="UP000502433"/>
    </source>
</evidence>
<comment type="similarity">
    <text evidence="7 8">Belongs to the PINc/VapC protein family.</text>
</comment>
<dbReference type="HAMAP" id="MF_00265">
    <property type="entry name" value="VapC_Nob1"/>
    <property type="match status" value="1"/>
</dbReference>
<evidence type="ECO:0000256" key="6">
    <source>
        <dbReference type="ARBA" id="ARBA00022842"/>
    </source>
</evidence>